<evidence type="ECO:0000313" key="9">
    <source>
        <dbReference type="Proteomes" id="UP000261540"/>
    </source>
</evidence>
<keyword evidence="4" id="KW-0378">Hydrolase</keyword>
<dbReference type="SUPFAM" id="SSF47473">
    <property type="entry name" value="EF-hand"/>
    <property type="match status" value="1"/>
</dbReference>
<evidence type="ECO:0000259" key="7">
    <source>
        <dbReference type="PROSITE" id="PS50008"/>
    </source>
</evidence>
<dbReference type="Ensembl" id="ENSPKIT00000014091.1">
    <property type="protein sequence ID" value="ENSPKIP00000033204.1"/>
    <property type="gene ID" value="ENSPKIG00000013002.1"/>
</dbReference>
<keyword evidence="2" id="KW-0963">Cytoplasm</keyword>
<dbReference type="GO" id="GO:0016042">
    <property type="term" value="P:lipid catabolic process"/>
    <property type="evidence" value="ECO:0007669"/>
    <property type="project" value="UniProtKB-KW"/>
</dbReference>
<dbReference type="GO" id="GO:0004435">
    <property type="term" value="F:phosphatidylinositol-4,5-bisphosphate phospholipase C activity"/>
    <property type="evidence" value="ECO:0007669"/>
    <property type="project" value="UniProtKB-EC"/>
</dbReference>
<keyword evidence="9" id="KW-1185">Reference proteome</keyword>
<feature type="domain" description="C2" evidence="6">
    <location>
        <begin position="708"/>
        <end position="834"/>
    </location>
</feature>
<dbReference type="Pfam" id="PF00387">
    <property type="entry name" value="PI-PLC-Y"/>
    <property type="match status" value="1"/>
</dbReference>
<name>A0A3B3SR47_9TELE</name>
<dbReference type="PRINTS" id="PR00390">
    <property type="entry name" value="PHPHLIPASEC"/>
</dbReference>
<reference evidence="8" key="2">
    <citation type="submission" date="2025-09" db="UniProtKB">
        <authorList>
            <consortium name="Ensembl"/>
        </authorList>
    </citation>
    <scope>IDENTIFICATION</scope>
</reference>
<dbReference type="Gene3D" id="1.10.238.10">
    <property type="entry name" value="EF-hand"/>
    <property type="match status" value="1"/>
</dbReference>
<sequence>MTERDSYRDASRGTGADFAPGGMSRAGRRSGVASLDPESGFPEGIRATPRRSSIIKDLSVHKTGARKKTVSFSSTPSERKVSSAGDCLAFMQCGCELRKVRPNSRIYYRFYTLDPSLTCLRWEPSKKDSERARLDVGAMSEVRAGKYTETFCHSGTAECLPEEASFSIIHGDGHQSLDLVALSPEVASIWVTGLRYLISHPGSVRGSADEGSLGHRLRRSWLAAEFGKDDESGYGVMSEDAAVATVCRLCPSIRETKVRLRFKEIQRIKEKLTSHVTLEEFQEVYCELCTRPDVYFLLVQLSQDRECLDAQALRTFLETEQGLRSATAEGCLDIVRHFEPSAWGREQGLLSLDGFARYLQSPECQLFDPKHQHVCQDMSQPLTHYYINSSSRSYLSGDLQSADLGALQSADLGALQSALQAGCRCLELTVTDGPSGEPVLAVETSLSLNDPSQAPTVPITACAALEIIEKFAFATSPYPLLICLCQRCSPDQQRVLAGHLRKVFSSGLYTLGAQQAPPSPEGGSQLPSPEELKGRVLLVGEKQPSEGEAFEEEEELEDGGELTDQQMAPKPPHPLQWRICEELSELLVINHSSSRCFYRQRACQNESPVEPPNTPMPQAPPCWTVCSMGEDEAAQLADESTEELVDFTEHVLVRLCPSAEPSDSRSANSQDFWKAGCQLVALNLQMPGTMLDVHRAHFAQNGGCGYVLQPAAKPAPDRPPASLGRTLRVRVISAHGLPKPQGSGAKGDIIDPYVVLELHGVSADCAEEHTSTAAQNQDDPLFDETFEFQVSVPELAVLRFVVLDDDYITDDFIGQYSVSFECLQPGFRTVPLLGLTGRPVPHASLFVHVVITELKGSGKPQKVARRGHESVALHSVGVRALDDTFRSASAPLGEATDLRVSAQSAMVTFKEHFGLPLEVTFKQCIQSLVPLLQAPDGSLGASLVLKDGYPCLEVLGNSSESVQKLVGSYSTMISAQRRLIENADRVQEEIKQVCKEGMELHENLSRLGEKEELKGRKQSKALENSAWNITALKGQCDLICSAKADALEALRELILAFEAYGLMANAEDVQHSSS</sequence>
<dbReference type="SUPFAM" id="SSF51695">
    <property type="entry name" value="PLC-like phosphodiesterases"/>
    <property type="match status" value="1"/>
</dbReference>
<dbReference type="PROSITE" id="PS50004">
    <property type="entry name" value="C2"/>
    <property type="match status" value="1"/>
</dbReference>
<dbReference type="OrthoDB" id="269822at2759"/>
<dbReference type="GO" id="GO:0051209">
    <property type="term" value="P:release of sequestered calcium ion into cytosol"/>
    <property type="evidence" value="ECO:0007669"/>
    <property type="project" value="TreeGrafter"/>
</dbReference>
<dbReference type="Gene3D" id="2.30.29.30">
    <property type="entry name" value="Pleckstrin-homology domain (PH domain)/Phosphotyrosine-binding domain (PTB)"/>
    <property type="match status" value="1"/>
</dbReference>
<dbReference type="CDD" id="cd00275">
    <property type="entry name" value="C2_PLC_like"/>
    <property type="match status" value="1"/>
</dbReference>
<accession>A0A3B3SR47</accession>
<dbReference type="InterPro" id="IPR000909">
    <property type="entry name" value="PLipase_C_PInositol-sp_X_dom"/>
</dbReference>
<dbReference type="Proteomes" id="UP000261540">
    <property type="component" value="Unplaced"/>
</dbReference>
<dbReference type="InterPro" id="IPR001849">
    <property type="entry name" value="PH_domain"/>
</dbReference>
<dbReference type="SUPFAM" id="SSF50729">
    <property type="entry name" value="PH domain-like"/>
    <property type="match status" value="1"/>
</dbReference>
<dbReference type="SMART" id="SM00148">
    <property type="entry name" value="PLCXc"/>
    <property type="match status" value="1"/>
</dbReference>
<dbReference type="Pfam" id="PF00388">
    <property type="entry name" value="PI-PLC-X"/>
    <property type="match status" value="1"/>
</dbReference>
<dbReference type="GO" id="GO:0048015">
    <property type="term" value="P:phosphatidylinositol-mediated signaling"/>
    <property type="evidence" value="ECO:0007669"/>
    <property type="project" value="TreeGrafter"/>
</dbReference>
<dbReference type="AlphaFoldDB" id="A0A3B3SR47"/>
<dbReference type="InterPro" id="IPR001192">
    <property type="entry name" value="PI-PLC_fam"/>
</dbReference>
<dbReference type="InterPro" id="IPR000008">
    <property type="entry name" value="C2_dom"/>
</dbReference>
<dbReference type="Pfam" id="PF16457">
    <property type="entry name" value="PH_12"/>
    <property type="match status" value="1"/>
</dbReference>
<evidence type="ECO:0000256" key="5">
    <source>
        <dbReference type="SAM" id="MobiDB-lite"/>
    </source>
</evidence>
<dbReference type="InterPro" id="IPR017946">
    <property type="entry name" value="PLC-like_Pdiesterase_TIM-brl"/>
</dbReference>
<dbReference type="EC" id="3.1.4.11" evidence="4"/>
<dbReference type="InterPro" id="IPR011993">
    <property type="entry name" value="PH-like_dom_sf"/>
</dbReference>
<dbReference type="Pfam" id="PF00168">
    <property type="entry name" value="C2"/>
    <property type="match status" value="1"/>
</dbReference>
<evidence type="ECO:0000256" key="4">
    <source>
        <dbReference type="RuleBase" id="RU361133"/>
    </source>
</evidence>
<dbReference type="SMART" id="SM00239">
    <property type="entry name" value="C2"/>
    <property type="match status" value="1"/>
</dbReference>
<dbReference type="GO" id="GO:0005737">
    <property type="term" value="C:cytoplasm"/>
    <property type="evidence" value="ECO:0007669"/>
    <property type="project" value="UniProtKB-SubCell"/>
</dbReference>
<comment type="catalytic activity">
    <reaction evidence="4">
        <text>a 1,2-diacyl-sn-glycero-3-phospho-(1D-myo-inositol-4,5-bisphosphate) + H2O = 1D-myo-inositol 1,4,5-trisphosphate + a 1,2-diacyl-sn-glycerol + H(+)</text>
        <dbReference type="Rhea" id="RHEA:33179"/>
        <dbReference type="ChEBI" id="CHEBI:15377"/>
        <dbReference type="ChEBI" id="CHEBI:15378"/>
        <dbReference type="ChEBI" id="CHEBI:17815"/>
        <dbReference type="ChEBI" id="CHEBI:58456"/>
        <dbReference type="ChEBI" id="CHEBI:203600"/>
        <dbReference type="EC" id="3.1.4.11"/>
    </reaction>
</comment>
<dbReference type="InterPro" id="IPR001711">
    <property type="entry name" value="PLipase_C_Pinositol-sp_Y"/>
</dbReference>
<dbReference type="GO" id="GO:0046488">
    <property type="term" value="P:phosphatidylinositol metabolic process"/>
    <property type="evidence" value="ECO:0007669"/>
    <property type="project" value="TreeGrafter"/>
</dbReference>
<evidence type="ECO:0000256" key="3">
    <source>
        <dbReference type="ARBA" id="ARBA00023224"/>
    </source>
</evidence>
<feature type="region of interest" description="Disordered" evidence="5">
    <location>
        <begin position="1"/>
        <end position="48"/>
    </location>
</feature>
<keyword evidence="4" id="KW-0442">Lipid degradation</keyword>
<organism evidence="8 9">
    <name type="scientific">Paramormyrops kingsleyae</name>
    <dbReference type="NCBI Taxonomy" id="1676925"/>
    <lineage>
        <taxon>Eukaryota</taxon>
        <taxon>Metazoa</taxon>
        <taxon>Chordata</taxon>
        <taxon>Craniata</taxon>
        <taxon>Vertebrata</taxon>
        <taxon>Euteleostomi</taxon>
        <taxon>Actinopterygii</taxon>
        <taxon>Neopterygii</taxon>
        <taxon>Teleostei</taxon>
        <taxon>Osteoglossocephala</taxon>
        <taxon>Osteoglossomorpha</taxon>
        <taxon>Osteoglossiformes</taxon>
        <taxon>Mormyridae</taxon>
        <taxon>Paramormyrops</taxon>
    </lineage>
</organism>
<dbReference type="PROSITE" id="PS50007">
    <property type="entry name" value="PIPLC_X_DOMAIN"/>
    <property type="match status" value="1"/>
</dbReference>
<dbReference type="SMART" id="SM00149">
    <property type="entry name" value="PLCYc"/>
    <property type="match status" value="1"/>
</dbReference>
<dbReference type="FunFam" id="1.10.238.10:FF:000005">
    <property type="entry name" value="Phosphoinositide phospholipase C"/>
    <property type="match status" value="1"/>
</dbReference>
<feature type="compositionally biased region" description="Basic and acidic residues" evidence="5">
    <location>
        <begin position="1"/>
        <end position="11"/>
    </location>
</feature>
<keyword evidence="4" id="KW-0443">Lipid metabolism</keyword>
<dbReference type="FunFam" id="2.30.29.30:FF:000025">
    <property type="entry name" value="Phosphoinositide phospholipase C"/>
    <property type="match status" value="1"/>
</dbReference>
<dbReference type="GO" id="GO:0007214">
    <property type="term" value="P:gamma-aminobutyric acid signaling pathway"/>
    <property type="evidence" value="ECO:0007669"/>
    <property type="project" value="TreeGrafter"/>
</dbReference>
<reference evidence="8" key="1">
    <citation type="submission" date="2025-08" db="UniProtKB">
        <authorList>
            <consortium name="Ensembl"/>
        </authorList>
    </citation>
    <scope>IDENTIFICATION</scope>
</reference>
<dbReference type="PANTHER" id="PTHR10336">
    <property type="entry name" value="PHOSPHOINOSITIDE-SPECIFIC PHOSPHOLIPASE C FAMILY PROTEIN"/>
    <property type="match status" value="1"/>
</dbReference>
<comment type="subcellular location">
    <subcellularLocation>
        <location evidence="1">Cytoplasm</location>
    </subcellularLocation>
</comment>
<dbReference type="GeneTree" id="ENSGT00940000158407"/>
<dbReference type="InterPro" id="IPR015359">
    <property type="entry name" value="PLC_EF-hand-like"/>
</dbReference>
<dbReference type="InterPro" id="IPR035892">
    <property type="entry name" value="C2_domain_sf"/>
</dbReference>
<evidence type="ECO:0000259" key="6">
    <source>
        <dbReference type="PROSITE" id="PS50004"/>
    </source>
</evidence>
<proteinExistence type="predicted"/>
<evidence type="ECO:0000256" key="1">
    <source>
        <dbReference type="ARBA" id="ARBA00004496"/>
    </source>
</evidence>
<dbReference type="InterPro" id="IPR011992">
    <property type="entry name" value="EF-hand-dom_pair"/>
</dbReference>
<dbReference type="GO" id="GO:0032228">
    <property type="term" value="P:regulation of synaptic transmission, GABAergic"/>
    <property type="evidence" value="ECO:0007669"/>
    <property type="project" value="TreeGrafter"/>
</dbReference>
<dbReference type="PROSITE" id="PS50008">
    <property type="entry name" value="PIPLC_Y_DOMAIN"/>
    <property type="match status" value="1"/>
</dbReference>
<dbReference type="Pfam" id="PF09279">
    <property type="entry name" value="EF-hand_like"/>
    <property type="match status" value="1"/>
</dbReference>
<keyword evidence="3" id="KW-0807">Transducer</keyword>
<evidence type="ECO:0000313" key="8">
    <source>
        <dbReference type="Ensembl" id="ENSPKIP00000033204.1"/>
    </source>
</evidence>
<protein>
    <recommendedName>
        <fullName evidence="4">Phosphoinositide phospholipase C</fullName>
        <ecNumber evidence="4">3.1.4.11</ecNumber>
    </recommendedName>
</protein>
<dbReference type="Gene3D" id="3.20.20.190">
    <property type="entry name" value="Phosphatidylinositol (PI) phosphodiesterase"/>
    <property type="match status" value="1"/>
</dbReference>
<dbReference type="PANTHER" id="PTHR10336:SF102">
    <property type="entry name" value="INACTIVE PHOSPHOLIPASE C-LIKE PROTEIN 1"/>
    <property type="match status" value="1"/>
</dbReference>
<dbReference type="STRING" id="1676925.ENSPKIP00000033204"/>
<dbReference type="Gene3D" id="2.60.40.150">
    <property type="entry name" value="C2 domain"/>
    <property type="match status" value="1"/>
</dbReference>
<feature type="domain" description="PI-PLC Y-box" evidence="7">
    <location>
        <begin position="623"/>
        <end position="710"/>
    </location>
</feature>
<dbReference type="SUPFAM" id="SSF49562">
    <property type="entry name" value="C2 domain (Calcium/lipid-binding domain, CaLB)"/>
    <property type="match status" value="1"/>
</dbReference>
<evidence type="ECO:0000256" key="2">
    <source>
        <dbReference type="ARBA" id="ARBA00022490"/>
    </source>
</evidence>